<dbReference type="Gene3D" id="1.10.10.2840">
    <property type="entry name" value="PucR C-terminal helix-turn-helix domain"/>
    <property type="match status" value="1"/>
</dbReference>
<accession>A0ABM8YRT4</accession>
<feature type="domain" description="PucR C-terminal helix-turn-helix" evidence="1">
    <location>
        <begin position="238"/>
        <end position="295"/>
    </location>
</feature>
<name>A0ABM8YRT4_9BACI</name>
<dbReference type="InterPro" id="IPR051448">
    <property type="entry name" value="CdaR-like_regulators"/>
</dbReference>
<comment type="caution">
    <text evidence="2">The sequence shown here is derived from an EMBL/GenBank/DDBJ whole genome shotgun (WGS) entry which is preliminary data.</text>
</comment>
<keyword evidence="3" id="KW-1185">Reference proteome</keyword>
<evidence type="ECO:0000313" key="3">
    <source>
        <dbReference type="Proteomes" id="UP000789833"/>
    </source>
</evidence>
<dbReference type="InterPro" id="IPR025736">
    <property type="entry name" value="PucR_C-HTH_dom"/>
</dbReference>
<sequence length="303" mass="35923">MYNQLEKLFPNSLIKSTFPHHFSRYLWFLSASNEYVGIEKNAVNEKEMLLLETFLQKVEENTLSMTESEKNWFQFLYQGQIDPDFIKNLQKDQIRFIHFQFSEPTIHKEEWNEAISAFFEKPIDIVWENATAGVIIEYKDDHVQEEHIVFSDIADTTASDFYANLDFYIGSYSYVNERLTETYKWEKKCFYFSKKARKQRKVHSFADAIPYILTNKADDEMVKQTTLLFQALQDDQELLQSIKAYIENNLNVSLTSKKLFMHRNSLQYRMDKFIELTGMDIKNFQGAMSAYLAIIILESNHKK</sequence>
<dbReference type="InterPro" id="IPR042070">
    <property type="entry name" value="PucR_C-HTH_sf"/>
</dbReference>
<protein>
    <submittedName>
        <fullName evidence="2">Leucine-rich protein</fullName>
    </submittedName>
</protein>
<dbReference type="RefSeq" id="WP_230503259.1">
    <property type="nucleotide sequence ID" value="NZ_CAKJTJ010000023.1"/>
</dbReference>
<gene>
    <name evidence="2" type="primary">lrp</name>
    <name evidence="2" type="ORF">BACCIP111883_03363</name>
</gene>
<evidence type="ECO:0000313" key="2">
    <source>
        <dbReference type="EMBL" id="CAG9622572.1"/>
    </source>
</evidence>
<evidence type="ECO:0000259" key="1">
    <source>
        <dbReference type="Pfam" id="PF13556"/>
    </source>
</evidence>
<organism evidence="2 3">
    <name type="scientific">Sutcliffiella rhizosphaerae</name>
    <dbReference type="NCBI Taxonomy" id="2880967"/>
    <lineage>
        <taxon>Bacteria</taxon>
        <taxon>Bacillati</taxon>
        <taxon>Bacillota</taxon>
        <taxon>Bacilli</taxon>
        <taxon>Bacillales</taxon>
        <taxon>Bacillaceae</taxon>
        <taxon>Sutcliffiella</taxon>
    </lineage>
</organism>
<dbReference type="Proteomes" id="UP000789833">
    <property type="component" value="Unassembled WGS sequence"/>
</dbReference>
<dbReference type="EMBL" id="CAKJTJ010000023">
    <property type="protein sequence ID" value="CAG9622572.1"/>
    <property type="molecule type" value="Genomic_DNA"/>
</dbReference>
<proteinExistence type="predicted"/>
<reference evidence="2 3" key="1">
    <citation type="submission" date="2021-10" db="EMBL/GenBank/DDBJ databases">
        <authorList>
            <person name="Criscuolo A."/>
        </authorList>
    </citation>
    <scope>NUCLEOTIDE SEQUENCE [LARGE SCALE GENOMIC DNA]</scope>
    <source>
        <strain evidence="3">CIP 111883</strain>
    </source>
</reference>
<dbReference type="Pfam" id="PF13556">
    <property type="entry name" value="HTH_30"/>
    <property type="match status" value="1"/>
</dbReference>
<dbReference type="PANTHER" id="PTHR33744:SF15">
    <property type="entry name" value="CARBOHYDRATE DIACID REGULATOR"/>
    <property type="match status" value="1"/>
</dbReference>
<dbReference type="PANTHER" id="PTHR33744">
    <property type="entry name" value="CARBOHYDRATE DIACID REGULATOR"/>
    <property type="match status" value="1"/>
</dbReference>